<dbReference type="SUPFAM" id="SSF46785">
    <property type="entry name" value="Winged helix' DNA-binding domain"/>
    <property type="match status" value="1"/>
</dbReference>
<organism evidence="2 3">
    <name type="scientific">Pseudonocardia sulfidoxydans NBRC 16205</name>
    <dbReference type="NCBI Taxonomy" id="1223511"/>
    <lineage>
        <taxon>Bacteria</taxon>
        <taxon>Bacillati</taxon>
        <taxon>Actinomycetota</taxon>
        <taxon>Actinomycetes</taxon>
        <taxon>Pseudonocardiales</taxon>
        <taxon>Pseudonocardiaceae</taxon>
        <taxon>Pseudonocardia</taxon>
    </lineage>
</organism>
<accession>A0A511DN77</accession>
<gene>
    <name evidence="2" type="ORF">PSU4_52060</name>
</gene>
<dbReference type="Proteomes" id="UP000321685">
    <property type="component" value="Unassembled WGS sequence"/>
</dbReference>
<proteinExistence type="predicted"/>
<dbReference type="InterPro" id="IPR000835">
    <property type="entry name" value="HTH_MarR-typ"/>
</dbReference>
<name>A0A511DN77_9PSEU</name>
<dbReference type="PANTHER" id="PTHR39515:SF2">
    <property type="entry name" value="HTH-TYPE TRANSCRIPTIONAL REGULATOR RV0880"/>
    <property type="match status" value="1"/>
</dbReference>
<evidence type="ECO:0000259" key="1">
    <source>
        <dbReference type="PROSITE" id="PS50995"/>
    </source>
</evidence>
<dbReference type="InterPro" id="IPR052526">
    <property type="entry name" value="HTH-type_Bedaq_tolerance"/>
</dbReference>
<feature type="domain" description="HTH marR-type" evidence="1">
    <location>
        <begin position="10"/>
        <end position="138"/>
    </location>
</feature>
<dbReference type="RefSeq" id="WP_147113906.1">
    <property type="nucleotide sequence ID" value="NZ_BJVJ01000081.1"/>
</dbReference>
<dbReference type="Gene3D" id="1.10.10.10">
    <property type="entry name" value="Winged helix-like DNA-binding domain superfamily/Winged helix DNA-binding domain"/>
    <property type="match status" value="1"/>
</dbReference>
<protein>
    <recommendedName>
        <fullName evidence="1">HTH marR-type domain-containing protein</fullName>
    </recommendedName>
</protein>
<dbReference type="InterPro" id="IPR036388">
    <property type="entry name" value="WH-like_DNA-bd_sf"/>
</dbReference>
<comment type="caution">
    <text evidence="2">The sequence shown here is derived from an EMBL/GenBank/DDBJ whole genome shotgun (WGS) entry which is preliminary data.</text>
</comment>
<dbReference type="Pfam" id="PF01047">
    <property type="entry name" value="MarR"/>
    <property type="match status" value="1"/>
</dbReference>
<dbReference type="OrthoDB" id="8966183at2"/>
<dbReference type="EMBL" id="BJVJ01000081">
    <property type="protein sequence ID" value="GEL26252.1"/>
    <property type="molecule type" value="Genomic_DNA"/>
</dbReference>
<dbReference type="InterPro" id="IPR036390">
    <property type="entry name" value="WH_DNA-bd_sf"/>
</dbReference>
<evidence type="ECO:0000313" key="2">
    <source>
        <dbReference type="EMBL" id="GEL26252.1"/>
    </source>
</evidence>
<keyword evidence="3" id="KW-1185">Reference proteome</keyword>
<dbReference type="PROSITE" id="PS50995">
    <property type="entry name" value="HTH_MARR_2"/>
    <property type="match status" value="1"/>
</dbReference>
<sequence length="152" mass="16313">MSAPADALELARLAATLEQVSSWVRRSSPPAEWNLVALSTLDCLDRAGPLRVSDLVARESISQPGMTGLVARLHTAGLVTRAADPTDGRATLVSLTDAGRDYIRERHRMRADTVVTHLRTLSAADRHALLAAVPALGRLADRATEAPEEESE</sequence>
<reference evidence="2 3" key="1">
    <citation type="submission" date="2019-07" db="EMBL/GenBank/DDBJ databases">
        <title>Whole genome shotgun sequence of Pseudonocardia sulfidoxydans NBRC 16205.</title>
        <authorList>
            <person name="Hosoyama A."/>
            <person name="Uohara A."/>
            <person name="Ohji S."/>
            <person name="Ichikawa N."/>
        </authorList>
    </citation>
    <scope>NUCLEOTIDE SEQUENCE [LARGE SCALE GENOMIC DNA]</scope>
    <source>
        <strain evidence="2 3">NBRC 16205</strain>
    </source>
</reference>
<dbReference type="SMART" id="SM00347">
    <property type="entry name" value="HTH_MARR"/>
    <property type="match status" value="1"/>
</dbReference>
<dbReference type="PANTHER" id="PTHR39515">
    <property type="entry name" value="CONSERVED PROTEIN"/>
    <property type="match status" value="1"/>
</dbReference>
<evidence type="ECO:0000313" key="3">
    <source>
        <dbReference type="Proteomes" id="UP000321685"/>
    </source>
</evidence>
<dbReference type="AlphaFoldDB" id="A0A511DN77"/>
<dbReference type="GO" id="GO:0003700">
    <property type="term" value="F:DNA-binding transcription factor activity"/>
    <property type="evidence" value="ECO:0007669"/>
    <property type="project" value="InterPro"/>
</dbReference>